<organism evidence="9 10">
    <name type="scientific">Desulfofundulus salinus</name>
    <dbReference type="NCBI Taxonomy" id="2419843"/>
    <lineage>
        <taxon>Bacteria</taxon>
        <taxon>Bacillati</taxon>
        <taxon>Bacillota</taxon>
        <taxon>Clostridia</taxon>
        <taxon>Eubacteriales</taxon>
        <taxon>Peptococcaceae</taxon>
        <taxon>Desulfofundulus</taxon>
    </lineage>
</organism>
<dbReference type="PROSITE" id="PS00600">
    <property type="entry name" value="AA_TRANSFER_CLASS_3"/>
    <property type="match status" value="1"/>
</dbReference>
<comment type="subcellular location">
    <subcellularLocation>
        <location evidence="8">Cytoplasm</location>
    </subcellularLocation>
</comment>
<dbReference type="NCBIfam" id="NF000818">
    <property type="entry name" value="PRK00062.1"/>
    <property type="match status" value="1"/>
</dbReference>
<comment type="caution">
    <text evidence="9">The sequence shown here is derived from an EMBL/GenBank/DDBJ whole genome shotgun (WGS) entry which is preliminary data.</text>
</comment>
<dbReference type="Gene3D" id="3.40.640.10">
    <property type="entry name" value="Type I PLP-dependent aspartate aminotransferase-like (Major domain)"/>
    <property type="match status" value="1"/>
</dbReference>
<evidence type="ECO:0000256" key="8">
    <source>
        <dbReference type="HAMAP-Rule" id="MF_00375"/>
    </source>
</evidence>
<dbReference type="NCBIfam" id="TIGR00713">
    <property type="entry name" value="hemL"/>
    <property type="match status" value="1"/>
</dbReference>
<evidence type="ECO:0000256" key="5">
    <source>
        <dbReference type="ARBA" id="ARBA00022898"/>
    </source>
</evidence>
<evidence type="ECO:0000256" key="6">
    <source>
        <dbReference type="ARBA" id="ARBA00023235"/>
    </source>
</evidence>
<dbReference type="GO" id="GO:0008483">
    <property type="term" value="F:transaminase activity"/>
    <property type="evidence" value="ECO:0007669"/>
    <property type="project" value="InterPro"/>
</dbReference>
<comment type="catalytic activity">
    <reaction evidence="1 8">
        <text>(S)-4-amino-5-oxopentanoate = 5-aminolevulinate</text>
        <dbReference type="Rhea" id="RHEA:14265"/>
        <dbReference type="ChEBI" id="CHEBI:57501"/>
        <dbReference type="ChEBI" id="CHEBI:356416"/>
        <dbReference type="EC" id="5.4.3.8"/>
    </reaction>
</comment>
<evidence type="ECO:0000256" key="7">
    <source>
        <dbReference type="ARBA" id="ARBA00023244"/>
    </source>
</evidence>
<dbReference type="PANTHER" id="PTHR43713">
    <property type="entry name" value="GLUTAMATE-1-SEMIALDEHYDE 2,1-AMINOMUTASE"/>
    <property type="match status" value="1"/>
</dbReference>
<dbReference type="EC" id="5.4.3.8" evidence="8"/>
<dbReference type="Pfam" id="PF00202">
    <property type="entry name" value="Aminotran_3"/>
    <property type="match status" value="1"/>
</dbReference>
<protein>
    <recommendedName>
        <fullName evidence="8">Glutamate-1-semialdehyde 2,1-aminomutase</fullName>
        <shortName evidence="8">GSA</shortName>
        <ecNumber evidence="8">5.4.3.8</ecNumber>
    </recommendedName>
    <alternativeName>
        <fullName evidence="8">Glutamate-1-semialdehyde aminotransferase</fullName>
        <shortName evidence="8">GSA-AT</shortName>
    </alternativeName>
</protein>
<keyword evidence="5 8" id="KW-0663">Pyridoxal phosphate</keyword>
<feature type="modified residue" description="N6-(pyridoxal phosphate)lysine" evidence="8">
    <location>
        <position position="267"/>
    </location>
</feature>
<dbReference type="FunFam" id="3.40.640.10:FF:000021">
    <property type="entry name" value="Glutamate-1-semialdehyde 2,1-aminomutase"/>
    <property type="match status" value="1"/>
</dbReference>
<reference evidence="9 10" key="1">
    <citation type="submission" date="2018-10" db="EMBL/GenBank/DDBJ databases">
        <authorList>
            <person name="Grouzdev D.S."/>
            <person name="Krutkina M.S."/>
            <person name="Tourova T.P."/>
            <person name="Nazina T.N."/>
        </authorList>
    </citation>
    <scope>NUCLEOTIDE SEQUENCE [LARGE SCALE GENOMIC DNA]</scope>
    <source>
        <strain evidence="9 10">435</strain>
    </source>
</reference>
<keyword evidence="7 8" id="KW-0627">Porphyrin biosynthesis</keyword>
<keyword evidence="8" id="KW-0963">Cytoplasm</keyword>
<dbReference type="InterPro" id="IPR015421">
    <property type="entry name" value="PyrdxlP-dep_Trfase_major"/>
</dbReference>
<name>A0A494WVN1_9FIRM</name>
<keyword evidence="6 8" id="KW-0413">Isomerase</keyword>
<dbReference type="PANTHER" id="PTHR43713:SF3">
    <property type="entry name" value="GLUTAMATE-1-SEMIALDEHYDE 2,1-AMINOMUTASE 1, CHLOROPLASTIC-RELATED"/>
    <property type="match status" value="1"/>
</dbReference>
<evidence type="ECO:0000256" key="2">
    <source>
        <dbReference type="ARBA" id="ARBA00001933"/>
    </source>
</evidence>
<gene>
    <name evidence="8 9" type="primary">hemL</name>
    <name evidence="9" type="ORF">D7024_09075</name>
</gene>
<evidence type="ECO:0000256" key="1">
    <source>
        <dbReference type="ARBA" id="ARBA00001579"/>
    </source>
</evidence>
<dbReference type="AlphaFoldDB" id="A0A494WVN1"/>
<evidence type="ECO:0000313" key="9">
    <source>
        <dbReference type="EMBL" id="RKO67091.1"/>
    </source>
</evidence>
<dbReference type="Proteomes" id="UP000271256">
    <property type="component" value="Unassembled WGS sequence"/>
</dbReference>
<dbReference type="UniPathway" id="UPA00251">
    <property type="reaction ID" value="UER00317"/>
</dbReference>
<dbReference type="InterPro" id="IPR015424">
    <property type="entry name" value="PyrdxlP-dep_Trfase"/>
</dbReference>
<evidence type="ECO:0000256" key="3">
    <source>
        <dbReference type="ARBA" id="ARBA00004819"/>
    </source>
</evidence>
<dbReference type="CDD" id="cd00610">
    <property type="entry name" value="OAT_like"/>
    <property type="match status" value="1"/>
</dbReference>
<evidence type="ECO:0000256" key="4">
    <source>
        <dbReference type="ARBA" id="ARBA00008981"/>
    </source>
</evidence>
<dbReference type="SUPFAM" id="SSF53383">
    <property type="entry name" value="PLP-dependent transferases"/>
    <property type="match status" value="1"/>
</dbReference>
<comment type="pathway">
    <text evidence="3">Porphyrin-containing compound metabolism; protoporphyrin-IX biosynthesis; 5-aminolevulinate from L-glutamyl-tRNA(Glu): step 2/2.</text>
</comment>
<dbReference type="HAMAP" id="MF_00375">
    <property type="entry name" value="HemL_aminotrans_3"/>
    <property type="match status" value="1"/>
</dbReference>
<comment type="subunit">
    <text evidence="8">Homodimer.</text>
</comment>
<dbReference type="GO" id="GO:0006782">
    <property type="term" value="P:protoporphyrinogen IX biosynthetic process"/>
    <property type="evidence" value="ECO:0007669"/>
    <property type="project" value="UniProtKB-UniRule"/>
</dbReference>
<comment type="similarity">
    <text evidence="4 8">Belongs to the class-III pyridoxal-phosphate-dependent aminotransferase family. HemL subfamily.</text>
</comment>
<dbReference type="EMBL" id="RBWE01000001">
    <property type="protein sequence ID" value="RKO67091.1"/>
    <property type="molecule type" value="Genomic_DNA"/>
</dbReference>
<dbReference type="GO" id="GO:0042286">
    <property type="term" value="F:glutamate-1-semialdehyde 2,1-aminomutase activity"/>
    <property type="evidence" value="ECO:0007669"/>
    <property type="project" value="UniProtKB-UniRule"/>
</dbReference>
<dbReference type="OrthoDB" id="9807885at2"/>
<proteinExistence type="inferred from homology"/>
<dbReference type="GO" id="GO:0005737">
    <property type="term" value="C:cytoplasm"/>
    <property type="evidence" value="ECO:0007669"/>
    <property type="project" value="UniProtKB-SubCell"/>
</dbReference>
<dbReference type="InterPro" id="IPR004639">
    <property type="entry name" value="4pyrrol_synth_GluAld_NH2Trfase"/>
</dbReference>
<comment type="cofactor">
    <cofactor evidence="2 8">
        <name>pyridoxal 5'-phosphate</name>
        <dbReference type="ChEBI" id="CHEBI:597326"/>
    </cofactor>
</comment>
<evidence type="ECO:0000313" key="10">
    <source>
        <dbReference type="Proteomes" id="UP000271256"/>
    </source>
</evidence>
<dbReference type="InterPro" id="IPR005814">
    <property type="entry name" value="Aminotrans_3"/>
</dbReference>
<keyword evidence="10" id="KW-1185">Reference proteome</keyword>
<accession>A0A494WVN1</accession>
<dbReference type="Gene3D" id="3.90.1150.10">
    <property type="entry name" value="Aspartate Aminotransferase, domain 1"/>
    <property type="match status" value="1"/>
</dbReference>
<dbReference type="InterPro" id="IPR049704">
    <property type="entry name" value="Aminotrans_3_PPA_site"/>
</dbReference>
<dbReference type="RefSeq" id="WP_121451505.1">
    <property type="nucleotide sequence ID" value="NZ_RBWE01000001.1"/>
</dbReference>
<dbReference type="InterPro" id="IPR015422">
    <property type="entry name" value="PyrdxlP-dep_Trfase_small"/>
</dbReference>
<dbReference type="GO" id="GO:0030170">
    <property type="term" value="F:pyridoxal phosphate binding"/>
    <property type="evidence" value="ECO:0007669"/>
    <property type="project" value="InterPro"/>
</dbReference>
<sequence length="430" mass="45758">MSYERSKELFAQARRYMPGGVNSPVRAFKAVGGQPLFIARGKGALIYDVDGNEYIDYVGSWGPLILGHRHPEVTAALQECLEIGTSFGAPTELEIELARAIVEALPAVEMVRLVNSGTEATMSALRLARAYTGRNKIVKFEGCYHGHADFLLIKAGSGALTLGVPSSPGVPASTAADTIAAPYNDLDTLEAIFAREGEDIAAVIVEPVAGNMGVVPPREGFLEGLREITRRYGALLIFDEVITGFRLSYGGAQALYNIDPDLTCLGKIIGGGLPVGAYGGKRHIMEQVAPEGPVYQAGTLSGNPLAVTAGLATLKVLKRPGTYEELERKSALLARGLAEAAGEAGLVLSFNRVGSMLCTFFTETPVVDYATACTADTRRFAAFFQSMLEQGIYLAPSQFEAAFVSLAHTDDQIQRTVEAARKAFAAASKI</sequence>